<dbReference type="AlphaFoldDB" id="A0A9P4V736"/>
<dbReference type="SUPFAM" id="SSF46609">
    <property type="entry name" value="Fe,Mn superoxide dismutase (SOD), N-terminal domain"/>
    <property type="match status" value="1"/>
</dbReference>
<dbReference type="PANTHER" id="PTHR43595:SF2">
    <property type="entry name" value="SMALL RIBOSOMAL SUBUNIT PROTEIN MS42"/>
    <property type="match status" value="1"/>
</dbReference>
<evidence type="ECO:0000313" key="4">
    <source>
        <dbReference type="Proteomes" id="UP000799444"/>
    </source>
</evidence>
<dbReference type="Proteomes" id="UP000799444">
    <property type="component" value="Unassembled WGS sequence"/>
</dbReference>
<gene>
    <name evidence="3" type="ORF">EJ04DRAFT_507989</name>
</gene>
<feature type="domain" description="Manganese/iron superoxide dismutase C-terminal" evidence="2">
    <location>
        <begin position="164"/>
        <end position="215"/>
    </location>
</feature>
<dbReference type="Gene3D" id="3.55.40.20">
    <property type="entry name" value="Iron/manganese superoxide dismutase, C-terminal domain"/>
    <property type="match status" value="1"/>
</dbReference>
<dbReference type="GO" id="GO:0004784">
    <property type="term" value="F:superoxide dismutase activity"/>
    <property type="evidence" value="ECO:0007669"/>
    <property type="project" value="InterPro"/>
</dbReference>
<sequence length="233" mass="26363">MAWTEYMEHVLEQLNGITAGTELENKTPQSLTIEFARDPLKAPGFNFASMAFNNHFFFQGINTDPHTQSAPSSLLTAKINDQFSSLDTLRAEFWTTAEAMFGPGFVWLVQVNQDLRILPTYIAGSPLSAAHYRRQSQDLNTHNADSYKDLNKVGQFGAAAKTAPRASKPLGGVDITPLLCVNTWEHVWLHDYGVKGKGEYLNRWWDKINWTKVEEKATLSQPSQNYGFERFTR</sequence>
<reference evidence="3" key="1">
    <citation type="journal article" date="2020" name="Stud. Mycol.">
        <title>101 Dothideomycetes genomes: a test case for predicting lifestyles and emergence of pathogens.</title>
        <authorList>
            <person name="Haridas S."/>
            <person name="Albert R."/>
            <person name="Binder M."/>
            <person name="Bloem J."/>
            <person name="Labutti K."/>
            <person name="Salamov A."/>
            <person name="Andreopoulos B."/>
            <person name="Baker S."/>
            <person name="Barry K."/>
            <person name="Bills G."/>
            <person name="Bluhm B."/>
            <person name="Cannon C."/>
            <person name="Castanera R."/>
            <person name="Culley D."/>
            <person name="Daum C."/>
            <person name="Ezra D."/>
            <person name="Gonzalez J."/>
            <person name="Henrissat B."/>
            <person name="Kuo A."/>
            <person name="Liang C."/>
            <person name="Lipzen A."/>
            <person name="Lutzoni F."/>
            <person name="Magnuson J."/>
            <person name="Mondo S."/>
            <person name="Nolan M."/>
            <person name="Ohm R."/>
            <person name="Pangilinan J."/>
            <person name="Park H.-J."/>
            <person name="Ramirez L."/>
            <person name="Alfaro M."/>
            <person name="Sun H."/>
            <person name="Tritt A."/>
            <person name="Yoshinaga Y."/>
            <person name="Zwiers L.-H."/>
            <person name="Turgeon B."/>
            <person name="Goodwin S."/>
            <person name="Spatafora J."/>
            <person name="Crous P."/>
            <person name="Grigoriev I."/>
        </authorList>
    </citation>
    <scope>NUCLEOTIDE SEQUENCE</scope>
    <source>
        <strain evidence="3">CBS 125425</strain>
    </source>
</reference>
<dbReference type="InterPro" id="IPR036314">
    <property type="entry name" value="SOD_C_sf"/>
</dbReference>
<evidence type="ECO:0000313" key="3">
    <source>
        <dbReference type="EMBL" id="KAF2740459.1"/>
    </source>
</evidence>
<dbReference type="PANTHER" id="PTHR43595">
    <property type="entry name" value="37S RIBOSOMAL PROTEIN S26, MITOCHONDRIAL"/>
    <property type="match status" value="1"/>
</dbReference>
<accession>A0A9P4V736</accession>
<dbReference type="InterPro" id="IPR019832">
    <property type="entry name" value="Mn/Fe_SOD_C"/>
</dbReference>
<evidence type="ECO:0000256" key="1">
    <source>
        <dbReference type="ARBA" id="ARBA00037226"/>
    </source>
</evidence>
<dbReference type="GO" id="GO:0005737">
    <property type="term" value="C:cytoplasm"/>
    <property type="evidence" value="ECO:0007669"/>
    <property type="project" value="TreeGrafter"/>
</dbReference>
<name>A0A9P4V736_9PLEO</name>
<organism evidence="3 4">
    <name type="scientific">Polyplosphaeria fusca</name>
    <dbReference type="NCBI Taxonomy" id="682080"/>
    <lineage>
        <taxon>Eukaryota</taxon>
        <taxon>Fungi</taxon>
        <taxon>Dikarya</taxon>
        <taxon>Ascomycota</taxon>
        <taxon>Pezizomycotina</taxon>
        <taxon>Dothideomycetes</taxon>
        <taxon>Pleosporomycetidae</taxon>
        <taxon>Pleosporales</taxon>
        <taxon>Tetraplosphaeriaceae</taxon>
        <taxon>Polyplosphaeria</taxon>
    </lineage>
</organism>
<dbReference type="Pfam" id="PF02777">
    <property type="entry name" value="Sod_Fe_C"/>
    <property type="match status" value="2"/>
</dbReference>
<dbReference type="GO" id="GO:0046872">
    <property type="term" value="F:metal ion binding"/>
    <property type="evidence" value="ECO:0007669"/>
    <property type="project" value="InterPro"/>
</dbReference>
<feature type="domain" description="Manganese/iron superoxide dismutase C-terminal" evidence="2">
    <location>
        <begin position="73"/>
        <end position="128"/>
    </location>
</feature>
<dbReference type="EMBL" id="ML996100">
    <property type="protein sequence ID" value="KAF2740459.1"/>
    <property type="molecule type" value="Genomic_DNA"/>
</dbReference>
<dbReference type="InterPro" id="IPR036324">
    <property type="entry name" value="Mn/Fe_SOD_N_sf"/>
</dbReference>
<proteinExistence type="predicted"/>
<protein>
    <submittedName>
        <fullName evidence="3">Manganese and iron superoxide dismutase</fullName>
    </submittedName>
</protein>
<dbReference type="SUPFAM" id="SSF54719">
    <property type="entry name" value="Fe,Mn superoxide dismutase (SOD), C-terminal domain"/>
    <property type="match status" value="1"/>
</dbReference>
<evidence type="ECO:0000259" key="2">
    <source>
        <dbReference type="Pfam" id="PF02777"/>
    </source>
</evidence>
<dbReference type="OrthoDB" id="275227at2759"/>
<comment type="function">
    <text evidence="1">Component of the mitochondrial ribosome (mitoribosome), a dedicated translation machinery responsible for the synthesis of mitochondrial genome-encoded proteins, including at least some of the essential transmembrane subunits of the mitochondrial respiratory chain. The mitoribosomes are attached to the mitochondrial inner membrane and translation products are cotranslationally integrated into the membrane.</text>
</comment>
<keyword evidence="4" id="KW-1185">Reference proteome</keyword>
<comment type="caution">
    <text evidence="3">The sequence shown here is derived from an EMBL/GenBank/DDBJ whole genome shotgun (WGS) entry which is preliminary data.</text>
</comment>